<dbReference type="GO" id="GO:0000272">
    <property type="term" value="P:polysaccharide catabolic process"/>
    <property type="evidence" value="ECO:0007669"/>
    <property type="project" value="UniProtKB-KW"/>
</dbReference>
<dbReference type="InterPro" id="IPR014756">
    <property type="entry name" value="Ig_E-set"/>
</dbReference>
<proteinExistence type="inferred from homology"/>
<evidence type="ECO:0000256" key="2">
    <source>
        <dbReference type="ARBA" id="ARBA00022801"/>
    </source>
</evidence>
<dbReference type="Proteomes" id="UP000031278">
    <property type="component" value="Unassembled WGS sequence"/>
</dbReference>
<dbReference type="InterPro" id="IPR013783">
    <property type="entry name" value="Ig-like_fold"/>
</dbReference>
<dbReference type="Pfam" id="PF02927">
    <property type="entry name" value="CelD_N"/>
    <property type="match status" value="1"/>
</dbReference>
<feature type="domain" description="Glycoside hydrolase family 9" evidence="6">
    <location>
        <begin position="98"/>
        <end position="507"/>
    </location>
</feature>
<dbReference type="InterPro" id="IPR012341">
    <property type="entry name" value="6hp_glycosidase-like_sf"/>
</dbReference>
<evidence type="ECO:0000256" key="3">
    <source>
        <dbReference type="ARBA" id="ARBA00023277"/>
    </source>
</evidence>
<evidence type="ECO:0000256" key="5">
    <source>
        <dbReference type="ARBA" id="ARBA00023326"/>
    </source>
</evidence>
<dbReference type="AlphaFoldDB" id="A0A0B9GXW2"/>
<comment type="caution">
    <text evidence="8">The sequence shown here is derived from an EMBL/GenBank/DDBJ whole genome shotgun (WGS) entry which is preliminary data.</text>
</comment>
<comment type="similarity">
    <text evidence="1">Belongs to the glycosyl hydrolase 9 (cellulase E) family.</text>
</comment>
<dbReference type="InterPro" id="IPR008928">
    <property type="entry name" value="6-hairpin_glycosidase_sf"/>
</dbReference>
<dbReference type="InterPro" id="IPR001701">
    <property type="entry name" value="Glyco_hydro_9"/>
</dbReference>
<evidence type="ECO:0000256" key="4">
    <source>
        <dbReference type="ARBA" id="ARBA00023295"/>
    </source>
</evidence>
<evidence type="ECO:0000256" key="1">
    <source>
        <dbReference type="ARBA" id="ARBA00007072"/>
    </source>
</evidence>
<dbReference type="Gene3D" id="2.60.40.10">
    <property type="entry name" value="Immunoglobulins"/>
    <property type="match status" value="1"/>
</dbReference>
<dbReference type="Pfam" id="PF00759">
    <property type="entry name" value="Glyco_hydro_9"/>
    <property type="match status" value="1"/>
</dbReference>
<dbReference type="CDD" id="cd02850">
    <property type="entry name" value="E_set_Cellulase_N"/>
    <property type="match status" value="1"/>
</dbReference>
<reference evidence="8 9" key="1">
    <citation type="submission" date="2014-12" db="EMBL/GenBank/DDBJ databases">
        <title>Genome sequencing of Photobacterium gaetbulicola AD005a.</title>
        <authorList>
            <person name="Adrian T.G.S."/>
            <person name="Chan K.G."/>
        </authorList>
    </citation>
    <scope>NUCLEOTIDE SEQUENCE [LARGE SCALE GENOMIC DNA]</scope>
    <source>
        <strain evidence="8 9">AD005a</strain>
    </source>
</reference>
<name>A0A0B9GXW2_9GAMM</name>
<accession>A0A0B9GXW2</accession>
<dbReference type="RefSeq" id="WP_039467829.1">
    <property type="nucleotide sequence ID" value="NZ_JWLZ01000199.1"/>
</dbReference>
<organism evidence="8 9">
    <name type="scientific">Photobacterium gaetbulicola</name>
    <dbReference type="NCBI Taxonomy" id="1295392"/>
    <lineage>
        <taxon>Bacteria</taxon>
        <taxon>Pseudomonadati</taxon>
        <taxon>Pseudomonadota</taxon>
        <taxon>Gammaproteobacteria</taxon>
        <taxon>Vibrionales</taxon>
        <taxon>Vibrionaceae</taxon>
        <taxon>Photobacterium</taxon>
    </lineage>
</organism>
<dbReference type="PANTHER" id="PTHR22298">
    <property type="entry name" value="ENDO-1,4-BETA-GLUCANASE"/>
    <property type="match status" value="1"/>
</dbReference>
<gene>
    <name evidence="8" type="ORF">RJ45_22435</name>
</gene>
<sequence length="577" mass="64594">MQLLINHLGYEQFGHKQAVVQTASAIDTQYAELLCANSHQPIMQLPLVACGPVDQWHTGLTYTIDFSALSKCGDYLMRVGETLSEPFAIAKGLLMTRTFSDVLHYFKSQRCGGKFDLADQAAALLGTDTRVDVRGGWYDASGDVSKYLSHLSFSNYFNPQQTPMVVWNMLTAFEQLADEQSFAAFSRVRLLEEALHGADFLLNMQSPQGFFYTTVFDKWSKQTEQREICSYAHQSGDKSDDFQAGFRQGGGVAIAALAAASRVLRSSSARHIGYPPVNSDAYLAAAVQGYWHLIEHNTQYLNDGTENIIDEYCALLAGVELFRATGDEGFLAQARHWADRLAKRQSSDEQLRHFWSANRDGSRPYFHAAEAGLPVISLLQYLAIEPDSEHQQRLGQVVANAVAFELDITHDVANPFGYPRQYTKPLDGQKAATFFIPHHNETGYWWQGENARLASLASMAFLAAGSPSCQPLRPQLKAYGQRLLDWLLGLNPFDISMLDGHGRNNPDYLPELGFFNARGGICNGITSGVDNEHDIAFNPAPHHQDMLQNWRWGEQWIPHAAWYLLAVTLQFKERHDD</sequence>
<keyword evidence="2" id="KW-0378">Hydrolase</keyword>
<dbReference type="GO" id="GO:0008810">
    <property type="term" value="F:cellulase activity"/>
    <property type="evidence" value="ECO:0007669"/>
    <property type="project" value="InterPro"/>
</dbReference>
<protein>
    <submittedName>
        <fullName evidence="8">Chitobiase</fullName>
    </submittedName>
</protein>
<evidence type="ECO:0000259" key="7">
    <source>
        <dbReference type="Pfam" id="PF02927"/>
    </source>
</evidence>
<keyword evidence="3" id="KW-0119">Carbohydrate metabolism</keyword>
<dbReference type="Gene3D" id="1.50.10.10">
    <property type="match status" value="1"/>
</dbReference>
<evidence type="ECO:0000313" key="9">
    <source>
        <dbReference type="Proteomes" id="UP000031278"/>
    </source>
</evidence>
<keyword evidence="4" id="KW-0326">Glycosidase</keyword>
<dbReference type="EMBL" id="JWLZ01000199">
    <property type="protein sequence ID" value="KHT61502.1"/>
    <property type="molecule type" value="Genomic_DNA"/>
</dbReference>
<dbReference type="SUPFAM" id="SSF81296">
    <property type="entry name" value="E set domains"/>
    <property type="match status" value="1"/>
</dbReference>
<dbReference type="SUPFAM" id="SSF48208">
    <property type="entry name" value="Six-hairpin glycosidases"/>
    <property type="match status" value="1"/>
</dbReference>
<evidence type="ECO:0000259" key="6">
    <source>
        <dbReference type="Pfam" id="PF00759"/>
    </source>
</evidence>
<feature type="domain" description="Cellulase Ig-like" evidence="7">
    <location>
        <begin position="3"/>
        <end position="81"/>
    </location>
</feature>
<evidence type="ECO:0000313" key="8">
    <source>
        <dbReference type="EMBL" id="KHT61502.1"/>
    </source>
</evidence>
<dbReference type="InterPro" id="IPR004197">
    <property type="entry name" value="Cellulase_Ig-like"/>
</dbReference>
<keyword evidence="5" id="KW-0624">Polysaccharide degradation</keyword>